<keyword evidence="4" id="KW-0862">Zinc</keyword>
<dbReference type="Pfam" id="PF13181">
    <property type="entry name" value="TPR_8"/>
    <property type="match status" value="1"/>
</dbReference>
<dbReference type="InterPro" id="IPR045255">
    <property type="entry name" value="RanBP1-like"/>
</dbReference>
<dbReference type="Gene3D" id="1.25.40.10">
    <property type="entry name" value="Tetratricopeptide repeat domain"/>
    <property type="match status" value="1"/>
</dbReference>
<keyword evidence="3 5" id="KW-0863">Zinc-finger</keyword>
<dbReference type="PANTHER" id="PTHR23138:SF87">
    <property type="entry name" value="E3 SUMO-PROTEIN LIGASE RANBP2"/>
    <property type="match status" value="1"/>
</dbReference>
<dbReference type="PROSITE" id="PS50199">
    <property type="entry name" value="ZF_RANBP2_2"/>
    <property type="match status" value="2"/>
</dbReference>
<evidence type="ECO:0000256" key="3">
    <source>
        <dbReference type="ARBA" id="ARBA00022771"/>
    </source>
</evidence>
<dbReference type="SUPFAM" id="SSF48452">
    <property type="entry name" value="TPR-like"/>
    <property type="match status" value="1"/>
</dbReference>
<feature type="region of interest" description="Disordered" evidence="8">
    <location>
        <begin position="2037"/>
        <end position="2083"/>
    </location>
</feature>
<dbReference type="InterPro" id="IPR025574">
    <property type="entry name" value="Nucleoporin_FG_rpt"/>
</dbReference>
<dbReference type="InterPro" id="IPR000697">
    <property type="entry name" value="WH1/EVH1_dom"/>
</dbReference>
<evidence type="ECO:0000256" key="1">
    <source>
        <dbReference type="ARBA" id="ARBA00022553"/>
    </source>
</evidence>
<dbReference type="PROSITE" id="PS50005">
    <property type="entry name" value="TPR"/>
    <property type="match status" value="1"/>
</dbReference>
<feature type="coiled-coil region" evidence="7">
    <location>
        <begin position="861"/>
        <end position="908"/>
    </location>
</feature>
<evidence type="ECO:0008006" key="14">
    <source>
        <dbReference type="Google" id="ProtNLM"/>
    </source>
</evidence>
<keyword evidence="2" id="KW-0479">Metal-binding</keyword>
<dbReference type="SUPFAM" id="SSF90209">
    <property type="entry name" value="Ran binding protein zinc finger-like"/>
    <property type="match status" value="2"/>
</dbReference>
<evidence type="ECO:0000259" key="9">
    <source>
        <dbReference type="PROSITE" id="PS50196"/>
    </source>
</evidence>
<feature type="domain" description="RanBP2-type" evidence="10">
    <location>
        <begin position="1644"/>
        <end position="1673"/>
    </location>
</feature>
<dbReference type="PROSITE" id="PS01358">
    <property type="entry name" value="ZF_RANBP2_1"/>
    <property type="match status" value="2"/>
</dbReference>
<dbReference type="SMART" id="SM00547">
    <property type="entry name" value="ZnF_RBZ"/>
    <property type="match status" value="2"/>
</dbReference>
<dbReference type="Pfam" id="PF13634">
    <property type="entry name" value="Nucleoporin_FG"/>
    <property type="match status" value="2"/>
</dbReference>
<feature type="compositionally biased region" description="Polar residues" evidence="8">
    <location>
        <begin position="1779"/>
        <end position="1798"/>
    </location>
</feature>
<dbReference type="InterPro" id="IPR011990">
    <property type="entry name" value="TPR-like_helical_dom_sf"/>
</dbReference>
<organism evidence="12 13">
    <name type="scientific">Diabrotica virgifera virgifera</name>
    <name type="common">western corn rootworm</name>
    <dbReference type="NCBI Taxonomy" id="50390"/>
    <lineage>
        <taxon>Eukaryota</taxon>
        <taxon>Metazoa</taxon>
        <taxon>Ecdysozoa</taxon>
        <taxon>Arthropoda</taxon>
        <taxon>Hexapoda</taxon>
        <taxon>Insecta</taxon>
        <taxon>Pterygota</taxon>
        <taxon>Neoptera</taxon>
        <taxon>Endopterygota</taxon>
        <taxon>Coleoptera</taxon>
        <taxon>Polyphaga</taxon>
        <taxon>Cucujiformia</taxon>
        <taxon>Chrysomeloidea</taxon>
        <taxon>Chrysomelidae</taxon>
        <taxon>Galerucinae</taxon>
        <taxon>Diabroticina</taxon>
        <taxon>Diabroticites</taxon>
        <taxon>Diabrotica</taxon>
    </lineage>
</organism>
<evidence type="ECO:0000256" key="5">
    <source>
        <dbReference type="PROSITE-ProRule" id="PRU00322"/>
    </source>
</evidence>
<feature type="domain" description="WH1" evidence="11">
    <location>
        <begin position="2457"/>
        <end position="2576"/>
    </location>
</feature>
<feature type="region of interest" description="Disordered" evidence="8">
    <location>
        <begin position="2585"/>
        <end position="2626"/>
    </location>
</feature>
<dbReference type="PANTHER" id="PTHR23138">
    <property type="entry name" value="RAN BINDING PROTEIN"/>
    <property type="match status" value="1"/>
</dbReference>
<feature type="domain" description="RanBD1" evidence="9">
    <location>
        <begin position="1834"/>
        <end position="1960"/>
    </location>
</feature>
<feature type="repeat" description="TPR" evidence="6">
    <location>
        <begin position="60"/>
        <end position="93"/>
    </location>
</feature>
<dbReference type="SUPFAM" id="SSF50729">
    <property type="entry name" value="PH domain-like"/>
    <property type="match status" value="5"/>
</dbReference>
<dbReference type="PROSITE" id="PS50229">
    <property type="entry name" value="WH1"/>
    <property type="match status" value="1"/>
</dbReference>
<dbReference type="Gene3D" id="2.30.29.30">
    <property type="entry name" value="Pleckstrin-homology domain (PH domain)/Phosphotyrosine-binding domain (PTB)"/>
    <property type="match status" value="5"/>
</dbReference>
<feature type="compositionally biased region" description="Polar residues" evidence="8">
    <location>
        <begin position="1719"/>
        <end position="1741"/>
    </location>
</feature>
<dbReference type="PROSITE" id="PS50196">
    <property type="entry name" value="RANBD1"/>
    <property type="match status" value="4"/>
</dbReference>
<dbReference type="EnsemblMetazoa" id="XM_050662413.1">
    <property type="protein sequence ID" value="XP_050518370.1"/>
    <property type="gene ID" value="LOC114326109"/>
</dbReference>
<dbReference type="Pfam" id="PF00641">
    <property type="entry name" value="Zn_ribbon_RanBP"/>
    <property type="match status" value="2"/>
</dbReference>
<feature type="compositionally biased region" description="Acidic residues" evidence="8">
    <location>
        <begin position="2603"/>
        <end position="2626"/>
    </location>
</feature>
<dbReference type="InterPro" id="IPR036443">
    <property type="entry name" value="Znf_RanBP2_sf"/>
</dbReference>
<dbReference type="InterPro" id="IPR011993">
    <property type="entry name" value="PH-like_dom_sf"/>
</dbReference>
<dbReference type="InterPro" id="IPR001876">
    <property type="entry name" value="Znf_RanBP2"/>
</dbReference>
<evidence type="ECO:0000256" key="2">
    <source>
        <dbReference type="ARBA" id="ARBA00022723"/>
    </source>
</evidence>
<dbReference type="Gene3D" id="4.10.1060.10">
    <property type="entry name" value="Zinc finger, RanBP2-type"/>
    <property type="match status" value="2"/>
</dbReference>
<evidence type="ECO:0000256" key="7">
    <source>
        <dbReference type="SAM" id="Coils"/>
    </source>
</evidence>
<evidence type="ECO:0000256" key="8">
    <source>
        <dbReference type="SAM" id="MobiDB-lite"/>
    </source>
</evidence>
<dbReference type="InterPro" id="IPR000156">
    <property type="entry name" value="Ran_bind_dom"/>
</dbReference>
<keyword evidence="7" id="KW-0175">Coiled coil</keyword>
<feature type="domain" description="RanBD1" evidence="9">
    <location>
        <begin position="1164"/>
        <end position="1302"/>
    </location>
</feature>
<proteinExistence type="predicted"/>
<accession>A0ABM5L7F6</accession>
<keyword evidence="13" id="KW-1185">Reference proteome</keyword>
<evidence type="ECO:0000256" key="4">
    <source>
        <dbReference type="ARBA" id="ARBA00022833"/>
    </source>
</evidence>
<feature type="region of interest" description="Disordered" evidence="8">
    <location>
        <begin position="1717"/>
        <end position="1826"/>
    </location>
</feature>
<keyword evidence="1" id="KW-0597">Phosphoprotein</keyword>
<dbReference type="Proteomes" id="UP001652700">
    <property type="component" value="Unplaced"/>
</dbReference>
<evidence type="ECO:0000313" key="12">
    <source>
        <dbReference type="EnsemblMetazoa" id="XP_050518370.1"/>
    </source>
</evidence>
<dbReference type="RefSeq" id="XP_050518370.1">
    <property type="nucleotide sequence ID" value="XM_050662413.1"/>
</dbReference>
<sequence length="2756" mass="307362">MFKTKSEVDRHVNSCLKKINNETERNLRCFSFAKLYFNVGDYDQAYRYISSYLTVKPKSAEGYQLLGKSLEKLGKVDAALDAFKHSLQIDPKQNNLVIKVCELMSCDNVELDLSGARYFCDLAQSFDPNNSAVRSLRERLITTKDSPYEISQLLLKELEVRPTDIKLRIKLIKHFLQNNMIKEAYKHASAIEEKDIPSFYNNINWYENFAEVLLRFQKDVSLDSEINWDFWFLSVSVLERLVALSIDDRYNISSSVDCVTATFNLDQMLYKASQNISSCPDRNLVSIFLRHYQMQLYFHYSTLLLKQGRKDLIPFKEASNLALPTLFTAYHSTPIDLQSTWFLQSSEQNKKMVQKWYRDSCYRFSQTGHVLLAMAKDKKSIVLEKAAQYSSGMWREQLFKKLFVKREHHLKISSSFFVNNVPPVDPTIKLPDATDLSKFDEISQLSYPNSLHHYIWIMLNGSMADVNIVTFEGLQYSTKNLTSCSAESINLLDIFSFICCATMCASSNLNDNKLSYYVTLPASITANLGTIQQANFIESAYKMYKNEACSQLGDIRALLIKGIEVVRCIGHHGLDIKILVQLANIFEERSKKLTKQSEIDFNIARAELYWKTALPLLEKVKNDQKIAYTNNRLFQLKSNEVTPCEAKDFIEKGLLFIGTQLMKKKDHDQALAIFEQLKDPYASYHQFEIYKQIADKKINGNKIEGIGSEKKREVTLFLTKARDCLYLTLDRLRGSTVDPKHPINSKIGTELEQVDRLLLDMESDDLFSDVNRSLEMSTSEQYLSSLTHVSHSAYTPKLGTSLLNQSTPMKQSMLRQEARPSPERMDAQIRELMSMKDSIFTLVAEQNRNIAEVQKSLVDKLNSVVDELRSIKKEVETLKDVTKSVNDIKNSIDDFQNVTDAIQEMKKELIDFKKSDTKNQLSDEDLYILDPDYGVDYNIGSTASTFPTAVPGTYPNFPAGRIPNPSHVAAAYGPPVLYPGLYPGLPYGYGGLNLQPGTLPFMQDQQAPNISTSVASHLLTGQPALSQNLGLEALSGQILTQTAPPPFMRELPKDLSGTTTHTPKITPAPSIFGKAPPVNVVITTSDPLPAQNTLTNQPVLSVTIPPQHIKGNFLKPDATANPPELEPPTFSLTPKLSISGLNKTLNESNASNASATEDFEPNVNFKPLIPLPDEVPVKTGEEGETELFCARAELFRHSVIGDVKEWKQRGIGNIKIVKNPITNKYRVVMRRDQVLKICANHYITADMVLKEIPTNNRSLMWAAQDFSEGEIAKETFLVKFKLAEDAKKFSEVFEAAKKSSKSTKVETIDLTKKETPKSASSTTSLGGFVFTGTPTFLPKDVVTATPVAEVKEASKPVTPFSTFVFGKTEAKAEPIKFTPLVITQEKEKDDRSSPVEEFVPTAEFKPLIPLPELVEIKTGEENCEILFEERAKLFRLDTSGETKEWKERGVGVMKILKDESVRLLMRRDQVHKVCCNHRILKDMIFKMNSKNPKAIIWSAQDFSEGELQKEMFTIRFKTAEIASKFLETIQKEQSNLNESGNFSVKENVNVAKNQAAPALGALKVEPVGFGDKFKAKAGSWECNTCMIRNDASASACVACNTSRTPATGQNVEEKKTVTFNFLTNAQPATKTTPVMGFGDKFKPKPGSWECKTCMIKNEGKDSKCVACETPREGGLKQNIKPDVKTAVPEQKFVFGIPNTAPINLSGQNKPSIIPDINAAASTPNTPEQKWTFGISKTTPTPITFGKDATPTTPITFGKDATPATPITFGKDAAPAAGANKSTPATANQNSFSFISPTKQEFEFKQRPPRRVSQGHDAESDADGSYVEEEEDNIYFKPVVPLPEKVQVKTGEEDEDVLYSHRAKLFRYIGGEWKERGLGDIKILRNRFFGKLRVVMRREQVFKICLNHTLTKDIEYLDKDEKSIMFAAADFSEGEIVNEKFCVRFKNAEIAADFKKAIRDALDGKPTEDELTSKKTEEDVVVISETQVTPEEEQEAIKLGLPPKFMSYKQLPDCKCEQCKKDDEYLKALFATEAPKKIDSSATPSSKFSSYTTPKLRQPKAMTKEASPSPNKSGSLIKPAILTPPSTNQTLSNVSLPATSSTNIFSSSNNSFNTGGLFSSTNLFGGETPNKENTTVFNKNIATDVKTTPVSSSAFSSGSSIFSFDSQQPFKPFGSNVSNIFGQTTPSTTSSSVFSQTPTTTSNIFAQNTPTTNFFGQNTPTTNLFGQNTPTATPLGQATPTTVFGTVSTNTTSSIFGQNTLTNTTSNLFSQNTPTTTVNIFGPKNPPQTTSMLFGQSTPTTSTNIFGANAASNVFGQTSTSGSIFGNKTFNVAEDKSQTAGFLFGNGATPAVSTSNVAPKVPSTTGLKETDEVVLKCNSDLSFGSLAKTSLNAEPQFKKDESFSFLGTGAPVFKNVKKAADTSKGESDDENNTSNANEEYDPHYEPIIPLPEAVTVTTGEENEAVVFNERAKLFRFDADTKEWKERGVGQLKVLWHQEKNTYRLVLRREQVLKVVLNQLITPNFELQPMATSDKAWIWAGYNYTEDEHCFEKLAVRFRTQETAAKFSDAIRDVLYSIANSPNKSGDLPVTVEDFGNDRSRDSETQEDPLDPDNEENDDEYKYDDDDEYVEDEEYERTMFSKECTLSELGPDNQWKPVGTGYIQIFYDPNIFAARIIFNDENEANLSSTMIGTNSKLEVENNECTWTAVEWAGGVGDSWRTLKATFDSEASAAEFQLTYEEGYSFAVDVSFVDKIPED</sequence>
<feature type="compositionally biased region" description="Polar residues" evidence="8">
    <location>
        <begin position="2039"/>
        <end position="2054"/>
    </location>
</feature>
<feature type="region of interest" description="Disordered" evidence="8">
    <location>
        <begin position="2417"/>
        <end position="2442"/>
    </location>
</feature>
<evidence type="ECO:0000259" key="11">
    <source>
        <dbReference type="PROSITE" id="PS50229"/>
    </source>
</evidence>
<dbReference type="SMART" id="SM00160">
    <property type="entry name" value="RanBD"/>
    <property type="match status" value="4"/>
</dbReference>
<feature type="domain" description="RanBD1" evidence="9">
    <location>
        <begin position="2442"/>
        <end position="2578"/>
    </location>
</feature>
<evidence type="ECO:0000259" key="10">
    <source>
        <dbReference type="PROSITE" id="PS50199"/>
    </source>
</evidence>
<keyword evidence="6" id="KW-0802">TPR repeat</keyword>
<protein>
    <recommendedName>
        <fullName evidence="14">E3 SUMO-protein ligase RanBP2</fullName>
    </recommendedName>
</protein>
<dbReference type="SMART" id="SM00028">
    <property type="entry name" value="TPR"/>
    <property type="match status" value="3"/>
</dbReference>
<feature type="domain" description="RanBP2-type" evidence="10">
    <location>
        <begin position="1576"/>
        <end position="1605"/>
    </location>
</feature>
<name>A0ABM5L7F6_DIAVI</name>
<feature type="domain" description="RanBD1" evidence="9">
    <location>
        <begin position="1403"/>
        <end position="1538"/>
    </location>
</feature>
<dbReference type="Pfam" id="PF00638">
    <property type="entry name" value="Ran_BP1"/>
    <property type="match status" value="4"/>
</dbReference>
<dbReference type="GeneID" id="114326109"/>
<evidence type="ECO:0000313" key="13">
    <source>
        <dbReference type="Proteomes" id="UP001652700"/>
    </source>
</evidence>
<dbReference type="InterPro" id="IPR019734">
    <property type="entry name" value="TPR_rpt"/>
</dbReference>
<reference evidence="12" key="1">
    <citation type="submission" date="2025-05" db="UniProtKB">
        <authorList>
            <consortium name="EnsemblMetazoa"/>
        </authorList>
    </citation>
    <scope>IDENTIFICATION</scope>
</reference>
<evidence type="ECO:0000256" key="6">
    <source>
        <dbReference type="PROSITE-ProRule" id="PRU00339"/>
    </source>
</evidence>